<sequence>MADDSVLHRLAEAAGVSPGAVRYYQLQDLVSLPAGAMDGHDPDWASATERLRFISRAQVLGFTLREIRALLESGDDGPARLQRLIMEKLHEIEGSLGSLQTMQDGLLGLVEQCRGDTPGAGPDIERALMMTPRNGEGDASCG</sequence>
<evidence type="ECO:0000256" key="2">
    <source>
        <dbReference type="ARBA" id="ARBA00023163"/>
    </source>
</evidence>
<keyword evidence="5" id="KW-1185">Reference proteome</keyword>
<keyword evidence="4" id="KW-0238">DNA-binding</keyword>
<dbReference type="InterPro" id="IPR000551">
    <property type="entry name" value="MerR-type_HTH_dom"/>
</dbReference>
<name>A0ABV4TSG2_9GAMM</name>
<accession>A0ABV4TSG2</accession>
<dbReference type="EMBL" id="JBGUAW010000003">
    <property type="protein sequence ID" value="MFA9460084.1"/>
    <property type="molecule type" value="Genomic_DNA"/>
</dbReference>
<protein>
    <submittedName>
        <fullName evidence="4">MerR family DNA-binding protein</fullName>
    </submittedName>
</protein>
<dbReference type="Pfam" id="PF09278">
    <property type="entry name" value="MerR-DNA-bind"/>
    <property type="match status" value="1"/>
</dbReference>
<comment type="caution">
    <text evidence="4">The sequence shown here is derived from an EMBL/GenBank/DDBJ whole genome shotgun (WGS) entry which is preliminary data.</text>
</comment>
<dbReference type="PROSITE" id="PS50937">
    <property type="entry name" value="HTH_MERR_2"/>
    <property type="match status" value="1"/>
</dbReference>
<proteinExistence type="predicted"/>
<gene>
    <name evidence="4" type="ORF">ACERLL_04530</name>
</gene>
<organism evidence="4 5">
    <name type="scientific">Thiohalorhabdus methylotrophus</name>
    <dbReference type="NCBI Taxonomy" id="3242694"/>
    <lineage>
        <taxon>Bacteria</taxon>
        <taxon>Pseudomonadati</taxon>
        <taxon>Pseudomonadota</taxon>
        <taxon>Gammaproteobacteria</taxon>
        <taxon>Thiohalorhabdales</taxon>
        <taxon>Thiohalorhabdaceae</taxon>
        <taxon>Thiohalorhabdus</taxon>
    </lineage>
</organism>
<dbReference type="InterPro" id="IPR015358">
    <property type="entry name" value="Tscrpt_reg_MerR_DNA-bd"/>
</dbReference>
<evidence type="ECO:0000313" key="5">
    <source>
        <dbReference type="Proteomes" id="UP001575181"/>
    </source>
</evidence>
<evidence type="ECO:0000313" key="4">
    <source>
        <dbReference type="EMBL" id="MFA9460084.1"/>
    </source>
</evidence>
<dbReference type="GO" id="GO:0003677">
    <property type="term" value="F:DNA binding"/>
    <property type="evidence" value="ECO:0007669"/>
    <property type="project" value="UniProtKB-KW"/>
</dbReference>
<dbReference type="SUPFAM" id="SSF46955">
    <property type="entry name" value="Putative DNA-binding domain"/>
    <property type="match status" value="1"/>
</dbReference>
<keyword evidence="1" id="KW-0805">Transcription regulation</keyword>
<dbReference type="InterPro" id="IPR009061">
    <property type="entry name" value="DNA-bd_dom_put_sf"/>
</dbReference>
<evidence type="ECO:0000256" key="1">
    <source>
        <dbReference type="ARBA" id="ARBA00023015"/>
    </source>
</evidence>
<feature type="domain" description="HTH merR-type" evidence="3">
    <location>
        <begin position="9"/>
        <end position="73"/>
    </location>
</feature>
<dbReference type="Proteomes" id="UP001575181">
    <property type="component" value="Unassembled WGS sequence"/>
</dbReference>
<dbReference type="SMART" id="SM00422">
    <property type="entry name" value="HTH_MERR"/>
    <property type="match status" value="1"/>
</dbReference>
<dbReference type="Gene3D" id="1.10.1660.10">
    <property type="match status" value="1"/>
</dbReference>
<reference evidence="4 5" key="1">
    <citation type="submission" date="2024-08" db="EMBL/GenBank/DDBJ databases">
        <title>Whole-genome sequencing of halo(alkali)philic microorganisms from hypersaline lakes.</title>
        <authorList>
            <person name="Sorokin D.Y."/>
            <person name="Merkel A.Y."/>
            <person name="Messina E."/>
            <person name="Yakimov M."/>
        </authorList>
    </citation>
    <scope>NUCLEOTIDE SEQUENCE [LARGE SCALE GENOMIC DNA]</scope>
    <source>
        <strain evidence="4 5">Cl-TMA</strain>
    </source>
</reference>
<keyword evidence="2" id="KW-0804">Transcription</keyword>
<evidence type="ECO:0000259" key="3">
    <source>
        <dbReference type="PROSITE" id="PS50937"/>
    </source>
</evidence>
<dbReference type="RefSeq" id="WP_373654873.1">
    <property type="nucleotide sequence ID" value="NZ_JBGUAW010000003.1"/>
</dbReference>